<evidence type="ECO:0000256" key="11">
    <source>
        <dbReference type="SAM" id="SignalP"/>
    </source>
</evidence>
<dbReference type="Gene3D" id="1.20.5.100">
    <property type="entry name" value="Cytochrome c1, transmembrane anchor, C-terminal"/>
    <property type="match status" value="1"/>
</dbReference>
<evidence type="ECO:0000313" key="14">
    <source>
        <dbReference type="Proteomes" id="UP001524547"/>
    </source>
</evidence>
<name>A0ABT1VW73_9PROT</name>
<evidence type="ECO:0000256" key="2">
    <source>
        <dbReference type="ARBA" id="ARBA00016165"/>
    </source>
</evidence>
<keyword evidence="11" id="KW-0732">Signal</keyword>
<keyword evidence="14" id="KW-1185">Reference proteome</keyword>
<evidence type="ECO:0000256" key="6">
    <source>
        <dbReference type="ARBA" id="ARBA00022989"/>
    </source>
</evidence>
<keyword evidence="7 9" id="KW-0408">Iron</keyword>
<evidence type="ECO:0000256" key="10">
    <source>
        <dbReference type="SAM" id="Phobius"/>
    </source>
</evidence>
<feature type="chain" id="PRO_5047136046" description="Cytochrome c1" evidence="11">
    <location>
        <begin position="30"/>
        <end position="240"/>
    </location>
</feature>
<dbReference type="RefSeq" id="WP_422919160.1">
    <property type="nucleotide sequence ID" value="NZ_JAMZEJ010000003.1"/>
</dbReference>
<keyword evidence="4 10" id="KW-0812">Transmembrane</keyword>
<keyword evidence="6 10" id="KW-1133">Transmembrane helix</keyword>
<dbReference type="InterPro" id="IPR036909">
    <property type="entry name" value="Cyt_c-like_dom_sf"/>
</dbReference>
<evidence type="ECO:0000256" key="1">
    <source>
        <dbReference type="ARBA" id="ARBA00004370"/>
    </source>
</evidence>
<dbReference type="Gene3D" id="1.10.760.10">
    <property type="entry name" value="Cytochrome c-like domain"/>
    <property type="match status" value="1"/>
</dbReference>
<sequence>MTLPDRRRKRAWRRGLVLLPIVAAGLAPAAAGAQEAPPANHWSFSGPLGRFDRPSLQRGYAVYAHVCSACHSMRALRYGDLRGLGLTEEQVRLLAEGKPDAPLPAPFPDADAARAANNGALPPDLSRIAATLPGGADAIVAILTGYRSSRPVAPGQYDNPFVPGGRIAMPPPLHAGQVSFTDGTKADPDRMARDVASFLAWSASPHLEQRHRLGVRVLFYGIVLLVLTFMLKRKVWRDVR</sequence>
<dbReference type="PANTHER" id="PTHR10266">
    <property type="entry name" value="CYTOCHROME C1"/>
    <property type="match status" value="1"/>
</dbReference>
<keyword evidence="8 10" id="KW-0472">Membrane</keyword>
<gene>
    <name evidence="13" type="ORF">NFI88_06225</name>
</gene>
<accession>A0ABT1VW73</accession>
<dbReference type="PROSITE" id="PS51007">
    <property type="entry name" value="CYTC"/>
    <property type="match status" value="1"/>
</dbReference>
<dbReference type="SUPFAM" id="SSF46626">
    <property type="entry name" value="Cytochrome c"/>
    <property type="match status" value="1"/>
</dbReference>
<evidence type="ECO:0000256" key="4">
    <source>
        <dbReference type="ARBA" id="ARBA00022692"/>
    </source>
</evidence>
<evidence type="ECO:0000256" key="9">
    <source>
        <dbReference type="PROSITE-ProRule" id="PRU00433"/>
    </source>
</evidence>
<dbReference type="Proteomes" id="UP001524547">
    <property type="component" value="Unassembled WGS sequence"/>
</dbReference>
<feature type="domain" description="Cytochrome c" evidence="12">
    <location>
        <begin position="54"/>
        <end position="203"/>
    </location>
</feature>
<feature type="signal peptide" evidence="11">
    <location>
        <begin position="1"/>
        <end position="29"/>
    </location>
</feature>
<dbReference type="InterPro" id="IPR002326">
    <property type="entry name" value="Cyt_c1"/>
</dbReference>
<protein>
    <recommendedName>
        <fullName evidence="2">Cytochrome c1</fullName>
    </recommendedName>
</protein>
<keyword evidence="3 9" id="KW-0349">Heme</keyword>
<dbReference type="PRINTS" id="PR00603">
    <property type="entry name" value="CYTOCHROMEC1"/>
</dbReference>
<evidence type="ECO:0000313" key="13">
    <source>
        <dbReference type="EMBL" id="MCQ8240440.1"/>
    </source>
</evidence>
<dbReference type="Pfam" id="PF02167">
    <property type="entry name" value="Cytochrom_C1"/>
    <property type="match status" value="2"/>
</dbReference>
<dbReference type="EMBL" id="JAMZEJ010000003">
    <property type="protein sequence ID" value="MCQ8240440.1"/>
    <property type="molecule type" value="Genomic_DNA"/>
</dbReference>
<organism evidence="13 14">
    <name type="scientific">Rhizosaccharibacter radicis</name>
    <dbReference type="NCBI Taxonomy" id="2782605"/>
    <lineage>
        <taxon>Bacteria</taxon>
        <taxon>Pseudomonadati</taxon>
        <taxon>Pseudomonadota</taxon>
        <taxon>Alphaproteobacteria</taxon>
        <taxon>Acetobacterales</taxon>
        <taxon>Acetobacteraceae</taxon>
        <taxon>Rhizosaccharibacter</taxon>
    </lineage>
</organism>
<dbReference type="InterPro" id="IPR009056">
    <property type="entry name" value="Cyt_c-like_dom"/>
</dbReference>
<evidence type="ECO:0000256" key="3">
    <source>
        <dbReference type="ARBA" id="ARBA00022617"/>
    </source>
</evidence>
<reference evidence="13 14" key="1">
    <citation type="submission" date="2022-06" db="EMBL/GenBank/DDBJ databases">
        <title>Rhizosaccharibacter gen. nov. sp. nov. KSS12, endophytic bacteria isolated from sugarcane.</title>
        <authorList>
            <person name="Pitiwittayakul N."/>
        </authorList>
    </citation>
    <scope>NUCLEOTIDE SEQUENCE [LARGE SCALE GENOMIC DNA]</scope>
    <source>
        <strain evidence="13 14">KSS12</strain>
    </source>
</reference>
<proteinExistence type="predicted"/>
<evidence type="ECO:0000259" key="12">
    <source>
        <dbReference type="PROSITE" id="PS51007"/>
    </source>
</evidence>
<feature type="transmembrane region" description="Helical" evidence="10">
    <location>
        <begin position="213"/>
        <end position="231"/>
    </location>
</feature>
<evidence type="ECO:0000256" key="5">
    <source>
        <dbReference type="ARBA" id="ARBA00022723"/>
    </source>
</evidence>
<evidence type="ECO:0000256" key="8">
    <source>
        <dbReference type="ARBA" id="ARBA00023136"/>
    </source>
</evidence>
<comment type="subcellular location">
    <subcellularLocation>
        <location evidence="1">Membrane</location>
    </subcellularLocation>
</comment>
<comment type="caution">
    <text evidence="13">The sequence shown here is derived from an EMBL/GenBank/DDBJ whole genome shotgun (WGS) entry which is preliminary data.</text>
</comment>
<dbReference type="PANTHER" id="PTHR10266:SF3">
    <property type="entry name" value="CYTOCHROME C1, HEME PROTEIN, MITOCHONDRIAL"/>
    <property type="match status" value="1"/>
</dbReference>
<keyword evidence="5 9" id="KW-0479">Metal-binding</keyword>
<evidence type="ECO:0000256" key="7">
    <source>
        <dbReference type="ARBA" id="ARBA00023004"/>
    </source>
</evidence>